<keyword evidence="3" id="KW-1185">Reference proteome</keyword>
<dbReference type="EMBL" id="MU154659">
    <property type="protein sequence ID" value="KAF9489803.1"/>
    <property type="molecule type" value="Genomic_DNA"/>
</dbReference>
<name>A0A9P6DBK9_PLEER</name>
<accession>A0A9P6DBK9</accession>
<feature type="compositionally biased region" description="Basic and acidic residues" evidence="1">
    <location>
        <begin position="7"/>
        <end position="19"/>
    </location>
</feature>
<evidence type="ECO:0000313" key="3">
    <source>
        <dbReference type="Proteomes" id="UP000807025"/>
    </source>
</evidence>
<protein>
    <submittedName>
        <fullName evidence="2">Uncharacterized protein</fullName>
    </submittedName>
</protein>
<proteinExistence type="predicted"/>
<sequence length="71" mass="7995">MANVKKAMAEEDHLHEEHGNGTYSNTSPSAFLISEMDIEEMQQELQITASKWDLTTVEATQLQTSQTNLLK</sequence>
<dbReference type="AlphaFoldDB" id="A0A9P6DBK9"/>
<feature type="region of interest" description="Disordered" evidence="1">
    <location>
        <begin position="1"/>
        <end position="28"/>
    </location>
</feature>
<organism evidence="2 3">
    <name type="scientific">Pleurotus eryngii</name>
    <name type="common">Boletus of the steppes</name>
    <dbReference type="NCBI Taxonomy" id="5323"/>
    <lineage>
        <taxon>Eukaryota</taxon>
        <taxon>Fungi</taxon>
        <taxon>Dikarya</taxon>
        <taxon>Basidiomycota</taxon>
        <taxon>Agaricomycotina</taxon>
        <taxon>Agaricomycetes</taxon>
        <taxon>Agaricomycetidae</taxon>
        <taxon>Agaricales</taxon>
        <taxon>Pleurotineae</taxon>
        <taxon>Pleurotaceae</taxon>
        <taxon>Pleurotus</taxon>
    </lineage>
</organism>
<gene>
    <name evidence="2" type="ORF">BDN71DRAFT_1401099</name>
</gene>
<evidence type="ECO:0000256" key="1">
    <source>
        <dbReference type="SAM" id="MobiDB-lite"/>
    </source>
</evidence>
<evidence type="ECO:0000313" key="2">
    <source>
        <dbReference type="EMBL" id="KAF9489803.1"/>
    </source>
</evidence>
<comment type="caution">
    <text evidence="2">The sequence shown here is derived from an EMBL/GenBank/DDBJ whole genome shotgun (WGS) entry which is preliminary data.</text>
</comment>
<reference evidence="2" key="1">
    <citation type="submission" date="2020-11" db="EMBL/GenBank/DDBJ databases">
        <authorList>
            <consortium name="DOE Joint Genome Institute"/>
            <person name="Ahrendt S."/>
            <person name="Riley R."/>
            <person name="Andreopoulos W."/>
            <person name="Labutti K."/>
            <person name="Pangilinan J."/>
            <person name="Ruiz-Duenas F.J."/>
            <person name="Barrasa J.M."/>
            <person name="Sanchez-Garcia M."/>
            <person name="Camarero S."/>
            <person name="Miyauchi S."/>
            <person name="Serrano A."/>
            <person name="Linde D."/>
            <person name="Babiker R."/>
            <person name="Drula E."/>
            <person name="Ayuso-Fernandez I."/>
            <person name="Pacheco R."/>
            <person name="Padilla G."/>
            <person name="Ferreira P."/>
            <person name="Barriuso J."/>
            <person name="Kellner H."/>
            <person name="Castanera R."/>
            <person name="Alfaro M."/>
            <person name="Ramirez L."/>
            <person name="Pisabarro A.G."/>
            <person name="Kuo A."/>
            <person name="Tritt A."/>
            <person name="Lipzen A."/>
            <person name="He G."/>
            <person name="Yan M."/>
            <person name="Ng V."/>
            <person name="Cullen D."/>
            <person name="Martin F."/>
            <person name="Rosso M.-N."/>
            <person name="Henrissat B."/>
            <person name="Hibbett D."/>
            <person name="Martinez A.T."/>
            <person name="Grigoriev I.V."/>
        </authorList>
    </citation>
    <scope>NUCLEOTIDE SEQUENCE</scope>
    <source>
        <strain evidence="2">ATCC 90797</strain>
    </source>
</reference>
<dbReference type="Proteomes" id="UP000807025">
    <property type="component" value="Unassembled WGS sequence"/>
</dbReference>